<dbReference type="GO" id="GO:0000981">
    <property type="term" value="F:DNA-binding transcription factor activity, RNA polymerase II-specific"/>
    <property type="evidence" value="ECO:0007669"/>
    <property type="project" value="InterPro"/>
</dbReference>
<evidence type="ECO:0000313" key="8">
    <source>
        <dbReference type="Proteomes" id="UP000193642"/>
    </source>
</evidence>
<evidence type="ECO:0000256" key="3">
    <source>
        <dbReference type="ARBA" id="ARBA00023015"/>
    </source>
</evidence>
<reference evidence="7 8" key="1">
    <citation type="submission" date="2016-07" db="EMBL/GenBank/DDBJ databases">
        <title>Pervasive Adenine N6-methylation of Active Genes in Fungi.</title>
        <authorList>
            <consortium name="DOE Joint Genome Institute"/>
            <person name="Mondo S.J."/>
            <person name="Dannebaum R.O."/>
            <person name="Kuo R.C."/>
            <person name="Labutti K."/>
            <person name="Haridas S."/>
            <person name="Kuo A."/>
            <person name="Salamov A."/>
            <person name="Ahrendt S.R."/>
            <person name="Lipzen A."/>
            <person name="Sullivan W."/>
            <person name="Andreopoulos W.B."/>
            <person name="Clum A."/>
            <person name="Lindquist E."/>
            <person name="Daum C."/>
            <person name="Ramamoorthy G.K."/>
            <person name="Gryganskyi A."/>
            <person name="Culley D."/>
            <person name="Magnuson J.K."/>
            <person name="James T.Y."/>
            <person name="O'Malley M.A."/>
            <person name="Stajich J.E."/>
            <person name="Spatafora J.W."/>
            <person name="Visel A."/>
            <person name="Grigoriev I.V."/>
        </authorList>
    </citation>
    <scope>NUCLEOTIDE SEQUENCE [LARGE SCALE GENOMIC DNA]</scope>
    <source>
        <strain evidence="7 8">JEL800</strain>
    </source>
</reference>
<dbReference type="EMBL" id="MCGO01000085">
    <property type="protein sequence ID" value="ORY29889.1"/>
    <property type="molecule type" value="Genomic_DNA"/>
</dbReference>
<keyword evidence="5" id="KW-0539">Nucleus</keyword>
<dbReference type="PROSITE" id="PS00463">
    <property type="entry name" value="ZN2_CY6_FUNGAL_1"/>
    <property type="match status" value="1"/>
</dbReference>
<dbReference type="InterPro" id="IPR001138">
    <property type="entry name" value="Zn2Cys6_DnaBD"/>
</dbReference>
<feature type="domain" description="Zn(2)-C6 fungal-type" evidence="6">
    <location>
        <begin position="6"/>
        <end position="39"/>
    </location>
</feature>
<evidence type="ECO:0000256" key="2">
    <source>
        <dbReference type="ARBA" id="ARBA00022723"/>
    </source>
</evidence>
<comment type="subcellular location">
    <subcellularLocation>
        <location evidence="1">Nucleus</location>
    </subcellularLocation>
</comment>
<dbReference type="InterPro" id="IPR036864">
    <property type="entry name" value="Zn2-C6_fun-type_DNA-bd_sf"/>
</dbReference>
<accession>A0A1Y2B4X8</accession>
<keyword evidence="2" id="KW-0479">Metal-binding</keyword>
<evidence type="ECO:0000313" key="7">
    <source>
        <dbReference type="EMBL" id="ORY29889.1"/>
    </source>
</evidence>
<protein>
    <recommendedName>
        <fullName evidence="6">Zn(2)-C6 fungal-type domain-containing protein</fullName>
    </recommendedName>
</protein>
<dbReference type="GO" id="GO:0008270">
    <property type="term" value="F:zinc ion binding"/>
    <property type="evidence" value="ECO:0007669"/>
    <property type="project" value="InterPro"/>
</dbReference>
<evidence type="ECO:0000256" key="1">
    <source>
        <dbReference type="ARBA" id="ARBA00004123"/>
    </source>
</evidence>
<dbReference type="CDD" id="cd00067">
    <property type="entry name" value="GAL4"/>
    <property type="match status" value="1"/>
</dbReference>
<dbReference type="InterPro" id="IPR050815">
    <property type="entry name" value="TF_fung"/>
</dbReference>
<sequence length="671" mass="76890">MVNLSPCTKCRRLRRKCVPKLNAPCERCSRLGIEVDCVYERLTPLACLRCQQSHRKCTYNEGSGVCDRCMSMGIPCSPPSDSNLEWQSDPQTMAEPRNFGAESSLADLDMAGWQDQQAPALSFNKSPQMTHNNQFSRMLHQFTLALESPLPNYDNPEWELEDPDLMPTLEDWSIVYEYFIRKGSISSPLYDAESMLRNFFQMSAVLRLISCCSALKITTNNDAKCAQYYSRARKALIRSDLKPSLDLISAYNFIYDHGRATSQLLISEQFLRRSIEMIIEIRLNVDPDDSPWLSHLTAREKEERRRIFWFSYDLFAWQLAVSSHPIIMEISCNGMKPPRQVYDPNPVFDDAHCLKEGAGLNIIIGTIKNHYSVPPASIYQLISSLNTSQLEHHLNAVQNSFPHQYIIHFDDPKLITPADEVRLISQISATKFHLWFYALNMTYHIAKSAFFRPVMCLTALPSCFPMYLSSESQSIVAKAITECLECAWRMSSIWVFFDYMTSEDGRARIPPEEYDFYFINFQPLHVFELCIVFWFIACRMDPTWIRLMGLEDWGVEVAVSRMEAIVAGLRVYGAQASAGSPIIAAIDAMIAEMEDVVRTGNRPLPFSSNEMDALELGMAAASISSTPIERIDSTIHEPYCFMGLLGFEIGNKYRWKGRREDSWRLFWKLFA</sequence>
<keyword evidence="4" id="KW-0804">Transcription</keyword>
<evidence type="ECO:0000256" key="4">
    <source>
        <dbReference type="ARBA" id="ARBA00023163"/>
    </source>
</evidence>
<dbReference type="Proteomes" id="UP000193642">
    <property type="component" value="Unassembled WGS sequence"/>
</dbReference>
<evidence type="ECO:0000259" key="6">
    <source>
        <dbReference type="PROSITE" id="PS50048"/>
    </source>
</evidence>
<dbReference type="CDD" id="cd12148">
    <property type="entry name" value="fungal_TF_MHR"/>
    <property type="match status" value="1"/>
</dbReference>
<dbReference type="AlphaFoldDB" id="A0A1Y2B4X8"/>
<dbReference type="PROSITE" id="PS50048">
    <property type="entry name" value="ZN2_CY6_FUNGAL_2"/>
    <property type="match status" value="1"/>
</dbReference>
<gene>
    <name evidence="7" type="ORF">BCR33DRAFT_857509</name>
</gene>
<dbReference type="GO" id="GO:0005634">
    <property type="term" value="C:nucleus"/>
    <property type="evidence" value="ECO:0007669"/>
    <property type="project" value="UniProtKB-SubCell"/>
</dbReference>
<dbReference type="PANTHER" id="PTHR47338:SF5">
    <property type="entry name" value="ZN(II)2CYS6 TRANSCRIPTION FACTOR (EUROFUNG)"/>
    <property type="match status" value="1"/>
</dbReference>
<name>A0A1Y2B4X8_9FUNG</name>
<dbReference type="PANTHER" id="PTHR47338">
    <property type="entry name" value="ZN(II)2CYS6 TRANSCRIPTION FACTOR (EUROFUNG)-RELATED"/>
    <property type="match status" value="1"/>
</dbReference>
<dbReference type="SUPFAM" id="SSF57701">
    <property type="entry name" value="Zn2/Cys6 DNA-binding domain"/>
    <property type="match status" value="1"/>
</dbReference>
<evidence type="ECO:0000256" key="5">
    <source>
        <dbReference type="ARBA" id="ARBA00023242"/>
    </source>
</evidence>
<organism evidence="7 8">
    <name type="scientific">Rhizoclosmatium globosum</name>
    <dbReference type="NCBI Taxonomy" id="329046"/>
    <lineage>
        <taxon>Eukaryota</taxon>
        <taxon>Fungi</taxon>
        <taxon>Fungi incertae sedis</taxon>
        <taxon>Chytridiomycota</taxon>
        <taxon>Chytridiomycota incertae sedis</taxon>
        <taxon>Chytridiomycetes</taxon>
        <taxon>Chytridiales</taxon>
        <taxon>Chytriomycetaceae</taxon>
        <taxon>Rhizoclosmatium</taxon>
    </lineage>
</organism>
<keyword evidence="8" id="KW-1185">Reference proteome</keyword>
<comment type="caution">
    <text evidence="7">The sequence shown here is derived from an EMBL/GenBank/DDBJ whole genome shotgun (WGS) entry which is preliminary data.</text>
</comment>
<dbReference type="Pfam" id="PF00172">
    <property type="entry name" value="Zn_clus"/>
    <property type="match status" value="1"/>
</dbReference>
<proteinExistence type="predicted"/>
<keyword evidence="3" id="KW-0805">Transcription regulation</keyword>